<accession>A0AAV4VDM7</accession>
<proteinExistence type="predicted"/>
<feature type="signal peptide" evidence="1">
    <location>
        <begin position="1"/>
        <end position="17"/>
    </location>
</feature>
<dbReference type="Proteomes" id="UP001054945">
    <property type="component" value="Unassembled WGS sequence"/>
</dbReference>
<keyword evidence="1" id="KW-0732">Signal</keyword>
<comment type="caution">
    <text evidence="2">The sequence shown here is derived from an EMBL/GenBank/DDBJ whole genome shotgun (WGS) entry which is preliminary data.</text>
</comment>
<evidence type="ECO:0000313" key="2">
    <source>
        <dbReference type="EMBL" id="GIY67668.1"/>
    </source>
</evidence>
<sequence>MHWLFLRLEFLASTTTGEQVDDFGHCIRRIEKRKRMTKKISSNTEVMYTTKHQQNFCTAAAGWVLSTEKTVIKCSSLCTGFSSRLEFLASIITGGQMDDFRHCIRRIHKRKRG</sequence>
<evidence type="ECO:0000256" key="1">
    <source>
        <dbReference type="SAM" id="SignalP"/>
    </source>
</evidence>
<dbReference type="EMBL" id="BPLR01014270">
    <property type="protein sequence ID" value="GIY67668.1"/>
    <property type="molecule type" value="Genomic_DNA"/>
</dbReference>
<gene>
    <name evidence="2" type="ORF">CEXT_746341</name>
</gene>
<evidence type="ECO:0000313" key="3">
    <source>
        <dbReference type="Proteomes" id="UP001054945"/>
    </source>
</evidence>
<name>A0AAV4VDM7_CAEEX</name>
<evidence type="ECO:0008006" key="4">
    <source>
        <dbReference type="Google" id="ProtNLM"/>
    </source>
</evidence>
<feature type="chain" id="PRO_5043820094" description="Secreted protein" evidence="1">
    <location>
        <begin position="18"/>
        <end position="113"/>
    </location>
</feature>
<protein>
    <recommendedName>
        <fullName evidence="4">Secreted protein</fullName>
    </recommendedName>
</protein>
<keyword evidence="3" id="KW-1185">Reference proteome</keyword>
<dbReference type="AlphaFoldDB" id="A0AAV4VDM7"/>
<organism evidence="2 3">
    <name type="scientific">Caerostris extrusa</name>
    <name type="common">Bark spider</name>
    <name type="synonym">Caerostris bankana</name>
    <dbReference type="NCBI Taxonomy" id="172846"/>
    <lineage>
        <taxon>Eukaryota</taxon>
        <taxon>Metazoa</taxon>
        <taxon>Ecdysozoa</taxon>
        <taxon>Arthropoda</taxon>
        <taxon>Chelicerata</taxon>
        <taxon>Arachnida</taxon>
        <taxon>Araneae</taxon>
        <taxon>Araneomorphae</taxon>
        <taxon>Entelegynae</taxon>
        <taxon>Araneoidea</taxon>
        <taxon>Araneidae</taxon>
        <taxon>Caerostris</taxon>
    </lineage>
</organism>
<reference evidence="2 3" key="1">
    <citation type="submission" date="2021-06" db="EMBL/GenBank/DDBJ databases">
        <title>Caerostris extrusa draft genome.</title>
        <authorList>
            <person name="Kono N."/>
            <person name="Arakawa K."/>
        </authorList>
    </citation>
    <scope>NUCLEOTIDE SEQUENCE [LARGE SCALE GENOMIC DNA]</scope>
</reference>